<evidence type="ECO:0000313" key="2">
    <source>
        <dbReference type="EMBL" id="KAJ3113423.1"/>
    </source>
</evidence>
<gene>
    <name evidence="2" type="ORF">HK100_001995</name>
</gene>
<keyword evidence="3" id="KW-1185">Reference proteome</keyword>
<evidence type="ECO:0000256" key="1">
    <source>
        <dbReference type="SAM" id="MobiDB-lite"/>
    </source>
</evidence>
<feature type="compositionally biased region" description="Low complexity" evidence="1">
    <location>
        <begin position="196"/>
        <end position="215"/>
    </location>
</feature>
<comment type="caution">
    <text evidence="2">The sequence shown here is derived from an EMBL/GenBank/DDBJ whole genome shotgun (WGS) entry which is preliminary data.</text>
</comment>
<feature type="compositionally biased region" description="Polar residues" evidence="1">
    <location>
        <begin position="185"/>
        <end position="195"/>
    </location>
</feature>
<dbReference type="EMBL" id="JADGJH010001450">
    <property type="protein sequence ID" value="KAJ3113423.1"/>
    <property type="molecule type" value="Genomic_DNA"/>
</dbReference>
<dbReference type="Proteomes" id="UP001211907">
    <property type="component" value="Unassembled WGS sequence"/>
</dbReference>
<proteinExistence type="predicted"/>
<reference evidence="2" key="1">
    <citation type="submission" date="2020-05" db="EMBL/GenBank/DDBJ databases">
        <title>Phylogenomic resolution of chytrid fungi.</title>
        <authorList>
            <person name="Stajich J.E."/>
            <person name="Amses K."/>
            <person name="Simmons R."/>
            <person name="Seto K."/>
            <person name="Myers J."/>
            <person name="Bonds A."/>
            <person name="Quandt C.A."/>
            <person name="Barry K."/>
            <person name="Liu P."/>
            <person name="Grigoriev I."/>
            <person name="Longcore J.E."/>
            <person name="James T.Y."/>
        </authorList>
    </citation>
    <scope>NUCLEOTIDE SEQUENCE</scope>
    <source>
        <strain evidence="2">JEL0513</strain>
    </source>
</reference>
<accession>A0AAD5SW12</accession>
<evidence type="ECO:0000313" key="3">
    <source>
        <dbReference type="Proteomes" id="UP001211907"/>
    </source>
</evidence>
<feature type="region of interest" description="Disordered" evidence="1">
    <location>
        <begin position="110"/>
        <end position="296"/>
    </location>
</feature>
<feature type="compositionally biased region" description="Low complexity" evidence="1">
    <location>
        <begin position="274"/>
        <end position="284"/>
    </location>
</feature>
<dbReference type="Gene3D" id="3.10.20.90">
    <property type="entry name" value="Phosphatidylinositol 3-kinase Catalytic Subunit, Chain A, domain 1"/>
    <property type="match status" value="1"/>
</dbReference>
<organism evidence="2 3">
    <name type="scientific">Physocladia obscura</name>
    <dbReference type="NCBI Taxonomy" id="109957"/>
    <lineage>
        <taxon>Eukaryota</taxon>
        <taxon>Fungi</taxon>
        <taxon>Fungi incertae sedis</taxon>
        <taxon>Chytridiomycota</taxon>
        <taxon>Chytridiomycota incertae sedis</taxon>
        <taxon>Chytridiomycetes</taxon>
        <taxon>Chytridiales</taxon>
        <taxon>Chytriomycetaceae</taxon>
        <taxon>Physocladia</taxon>
    </lineage>
</organism>
<feature type="compositionally biased region" description="Basic and acidic residues" evidence="1">
    <location>
        <begin position="133"/>
        <end position="181"/>
    </location>
</feature>
<dbReference type="AlphaFoldDB" id="A0AAD5SW12"/>
<sequence>MQHQHQQPQTSTKQKLKYIPTAQEKAIVARANGQFAVTYVSGIAAGLALGVALSRHPPAFFASPMRRLSPGWTIFAVSVTGEYIGRRIGKSRANLILENELPKDSVLRHLLAPSPSSPSSPVDYSLEGSIPADRPEKESARVEREQADRERATREREHTEREERVSTLEQAQRERAIRERSSSSLPKASSNQTPFIINQSNNQSSSSPSSSWNRIRSIHNPQPSSAWDRIRHPSSAKPSQANNNTARQNEIANHNNNDDLFYNDNDNFDNEYKTTTPEPSSSTSMLPRTREDAQEAVRTGKLVRNKYGDYKKKMSGSVQVSFKGKKLDIAIDTTVDTLGDLVQRCSDETGVAPDRIKLLASGGNIILSSFF</sequence>
<protein>
    <submittedName>
        <fullName evidence="2">Uncharacterized protein</fullName>
    </submittedName>
</protein>
<name>A0AAD5SW12_9FUNG</name>
<feature type="compositionally biased region" description="Polar residues" evidence="1">
    <location>
        <begin position="236"/>
        <end position="252"/>
    </location>
</feature>
<feature type="compositionally biased region" description="Low complexity" evidence="1">
    <location>
        <begin position="253"/>
        <end position="265"/>
    </location>
</feature>